<keyword evidence="7 9" id="KW-0472">Membrane</keyword>
<dbReference type="PRINTS" id="PR00120">
    <property type="entry name" value="HATPASE"/>
</dbReference>
<dbReference type="SUPFAM" id="SSF81665">
    <property type="entry name" value="Calcium ATPase, transmembrane domain M"/>
    <property type="match status" value="1"/>
</dbReference>
<dbReference type="InterPro" id="IPR023298">
    <property type="entry name" value="ATPase_P-typ_TM_dom_sf"/>
</dbReference>
<dbReference type="InterPro" id="IPR006068">
    <property type="entry name" value="ATPase_P-typ_cation-transptr_C"/>
</dbReference>
<reference evidence="11 12" key="1">
    <citation type="submission" date="2021-05" db="EMBL/GenBank/DDBJ databases">
        <title>Complete genome of Nocardioides aquaticus KCTC 9944T isolated from meromictic and hypersaline Ekho Lake, Antarctica.</title>
        <authorList>
            <person name="Hwang K."/>
            <person name="Kim K.M."/>
            <person name="Choe H."/>
        </authorList>
    </citation>
    <scope>NUCLEOTIDE SEQUENCE [LARGE SCALE GENOMIC DNA]</scope>
    <source>
        <strain evidence="11 12">KCTC 9944</strain>
    </source>
</reference>
<evidence type="ECO:0000313" key="12">
    <source>
        <dbReference type="Proteomes" id="UP000679307"/>
    </source>
</evidence>
<evidence type="ECO:0000256" key="5">
    <source>
        <dbReference type="ARBA" id="ARBA00022967"/>
    </source>
</evidence>
<dbReference type="SUPFAM" id="SSF56784">
    <property type="entry name" value="HAD-like"/>
    <property type="match status" value="1"/>
</dbReference>
<feature type="transmembrane region" description="Helical" evidence="9">
    <location>
        <begin position="283"/>
        <end position="311"/>
    </location>
</feature>
<dbReference type="EMBL" id="CP075371">
    <property type="protein sequence ID" value="QVT79831.1"/>
    <property type="molecule type" value="Genomic_DNA"/>
</dbReference>
<dbReference type="InterPro" id="IPR036412">
    <property type="entry name" value="HAD-like_sf"/>
</dbReference>
<evidence type="ECO:0000256" key="8">
    <source>
        <dbReference type="ARBA" id="ARBA00049360"/>
    </source>
</evidence>
<evidence type="ECO:0000259" key="10">
    <source>
        <dbReference type="SMART" id="SM00831"/>
    </source>
</evidence>
<keyword evidence="4" id="KW-0067">ATP-binding</keyword>
<evidence type="ECO:0000256" key="9">
    <source>
        <dbReference type="SAM" id="Phobius"/>
    </source>
</evidence>
<feature type="transmembrane region" description="Helical" evidence="9">
    <location>
        <begin position="834"/>
        <end position="856"/>
    </location>
</feature>
<dbReference type="Pfam" id="PF13246">
    <property type="entry name" value="Cation_ATPase"/>
    <property type="match status" value="1"/>
</dbReference>
<dbReference type="Proteomes" id="UP000679307">
    <property type="component" value="Chromosome"/>
</dbReference>
<feature type="transmembrane region" description="Helical" evidence="9">
    <location>
        <begin position="731"/>
        <end position="749"/>
    </location>
</feature>
<feature type="transmembrane region" description="Helical" evidence="9">
    <location>
        <begin position="876"/>
        <end position="893"/>
    </location>
</feature>
<dbReference type="InterPro" id="IPR008250">
    <property type="entry name" value="ATPase_P-typ_transduc_dom_A_sf"/>
</dbReference>
<dbReference type="InterPro" id="IPR004014">
    <property type="entry name" value="ATPase_P-typ_cation-transptr_N"/>
</dbReference>
<accession>A0ABX8EJN6</accession>
<keyword evidence="11" id="KW-0378">Hydrolase</keyword>
<feature type="transmembrane region" description="Helical" evidence="9">
    <location>
        <begin position="253"/>
        <end position="271"/>
    </location>
</feature>
<dbReference type="SFLD" id="SFLDF00027">
    <property type="entry name" value="p-type_atpase"/>
    <property type="match status" value="1"/>
</dbReference>
<proteinExistence type="predicted"/>
<dbReference type="InterPro" id="IPR023214">
    <property type="entry name" value="HAD_sf"/>
</dbReference>
<dbReference type="SFLD" id="SFLDG00002">
    <property type="entry name" value="C1.7:_P-type_atpase_like"/>
    <property type="match status" value="1"/>
</dbReference>
<dbReference type="InterPro" id="IPR018303">
    <property type="entry name" value="ATPase_P-typ_P_site"/>
</dbReference>
<dbReference type="GO" id="GO:0016787">
    <property type="term" value="F:hydrolase activity"/>
    <property type="evidence" value="ECO:0007669"/>
    <property type="project" value="UniProtKB-KW"/>
</dbReference>
<sequence>MDLDLAPRTSSRPHARAVVDEVERLGTDGRDGLGEAEAATRLADHGPNVLPEATGDPAWRRALGQLADPLIYVLLAAAATTLVLGEYVDASVIAAVVLVNATVGFIQETRALAALEGLRSLALAEARVVRDGRLRTVGSADLVPGDLVALQPGDKVPADLRLVGADDVRVDESALTGESDPVAKRDAVLPAETRVADRCTMFHAGTLVRTGSAQGLVVATGEDTELGAIHRMVSGAELLATPLTRKLARFSSLLTVVIVALAAVTFAVGLLRGQDAASMFTAAVALAVGAIPEALPAAVTVVLAIGVTRLVHRHAVVRRLPAVETLGGTTVICTDKTGTLTTNQMTVRAVWTPDGSYDVSGAGYDPDGQVTRDGAVADTARDAALRWSLTAGSWCNDAGLDHDGSQWLLTGDPTEGAMKVAALKTDVAGVPGRGLARTATIPFDARRPFMATLHQADDRTGVVLVKGAVEQVAALCDLQMRADGTTEPLDHAALSQAVDDLAARGLRVLATAVDVDGSAVDFTPADLHRTDLVLTGLQAMLDPPRPAAAAAIAACLAAGIEVRMITGDHAATAAAVAAELHLDPRTDRPVVLTGAELASLDDEAYGAAITSTRVFARVAPEEKLRLVTALQAQGHVVAMTGDGVNDAPALRRADIGIAMGLGGTEVAKDAADMVLLDDDFATIEAAVEEGRGVFDNLVKFILWTLPTNMGEGLVILVAVLLGTALPILPTQILWINMTTAVLLGLTLAFEPREPGVMLRPPRAPDRPLLTGPLVWRTVLVAGLLVAASSWVFDAALAAGSGLAEARTAAVSVFVLVEIAYLVSCRSQTRATWRLGLLSNPWVVGGIVVQLLAQAAFTYLPVMNTVFGTAPLDLASWARVLTAAAVVTAVIAADKARAVRRRARTPTG</sequence>
<keyword evidence="12" id="KW-1185">Reference proteome</keyword>
<dbReference type="SUPFAM" id="SSF81653">
    <property type="entry name" value="Calcium ATPase, transduction domain A"/>
    <property type="match status" value="1"/>
</dbReference>
<dbReference type="NCBIfam" id="TIGR01494">
    <property type="entry name" value="ATPase_P-type"/>
    <property type="match status" value="2"/>
</dbReference>
<dbReference type="Gene3D" id="3.40.1110.10">
    <property type="entry name" value="Calcium-transporting ATPase, cytoplasmic domain N"/>
    <property type="match status" value="1"/>
</dbReference>
<dbReference type="Gene3D" id="3.40.50.1000">
    <property type="entry name" value="HAD superfamily/HAD-like"/>
    <property type="match status" value="1"/>
</dbReference>
<dbReference type="RefSeq" id="WP_214059230.1">
    <property type="nucleotide sequence ID" value="NZ_CP075371.1"/>
</dbReference>
<keyword evidence="3" id="KW-0547">Nucleotide-binding</keyword>
<keyword evidence="2 9" id="KW-0812">Transmembrane</keyword>
<dbReference type="PROSITE" id="PS00154">
    <property type="entry name" value="ATPASE_E1_E2"/>
    <property type="match status" value="1"/>
</dbReference>
<comment type="catalytic activity">
    <reaction evidence="8">
        <text>ATP + H2O = ADP + phosphate + H(+)</text>
        <dbReference type="Rhea" id="RHEA:13065"/>
        <dbReference type="ChEBI" id="CHEBI:15377"/>
        <dbReference type="ChEBI" id="CHEBI:15378"/>
        <dbReference type="ChEBI" id="CHEBI:30616"/>
        <dbReference type="ChEBI" id="CHEBI:43474"/>
        <dbReference type="ChEBI" id="CHEBI:456216"/>
    </reaction>
</comment>
<dbReference type="Gene3D" id="1.20.1110.10">
    <property type="entry name" value="Calcium-transporting ATPase, transmembrane domain"/>
    <property type="match status" value="1"/>
</dbReference>
<feature type="domain" description="Cation-transporting P-type ATPase N-terminal" evidence="10">
    <location>
        <begin position="12"/>
        <end position="86"/>
    </location>
</feature>
<evidence type="ECO:0000313" key="11">
    <source>
        <dbReference type="EMBL" id="QVT79831.1"/>
    </source>
</evidence>
<keyword evidence="6 9" id="KW-1133">Transmembrane helix</keyword>
<gene>
    <name evidence="11" type="primary">ctpF</name>
    <name evidence="11" type="ORF">ENKNEFLB_02221</name>
</gene>
<feature type="transmembrane region" description="Helical" evidence="9">
    <location>
        <begin position="700"/>
        <end position="725"/>
    </location>
</feature>
<dbReference type="InterPro" id="IPR023299">
    <property type="entry name" value="ATPase_P-typ_cyto_dom_N"/>
</dbReference>
<evidence type="ECO:0000256" key="2">
    <source>
        <dbReference type="ARBA" id="ARBA00022692"/>
    </source>
</evidence>
<dbReference type="EC" id="3.6.3.-" evidence="11"/>
<dbReference type="SUPFAM" id="SSF81660">
    <property type="entry name" value="Metal cation-transporting ATPase, ATP-binding domain N"/>
    <property type="match status" value="1"/>
</dbReference>
<dbReference type="PRINTS" id="PR00119">
    <property type="entry name" value="CATATPASE"/>
</dbReference>
<dbReference type="Pfam" id="PF00122">
    <property type="entry name" value="E1-E2_ATPase"/>
    <property type="match status" value="1"/>
</dbReference>
<dbReference type="Pfam" id="PF00689">
    <property type="entry name" value="Cation_ATPase_C"/>
    <property type="match status" value="1"/>
</dbReference>
<organism evidence="11 12">
    <name type="scientific">Nocardioides aquaticus</name>
    <dbReference type="NCBI Taxonomy" id="160826"/>
    <lineage>
        <taxon>Bacteria</taxon>
        <taxon>Bacillati</taxon>
        <taxon>Actinomycetota</taxon>
        <taxon>Actinomycetes</taxon>
        <taxon>Propionibacteriales</taxon>
        <taxon>Nocardioidaceae</taxon>
        <taxon>Nocardioides</taxon>
    </lineage>
</organism>
<dbReference type="PANTHER" id="PTHR42861">
    <property type="entry name" value="CALCIUM-TRANSPORTING ATPASE"/>
    <property type="match status" value="1"/>
</dbReference>
<evidence type="ECO:0000256" key="4">
    <source>
        <dbReference type="ARBA" id="ARBA00022840"/>
    </source>
</evidence>
<dbReference type="InterPro" id="IPR059000">
    <property type="entry name" value="ATPase_P-type_domA"/>
</dbReference>
<dbReference type="InterPro" id="IPR001757">
    <property type="entry name" value="P_typ_ATPase"/>
</dbReference>
<feature type="transmembrane region" description="Helical" evidence="9">
    <location>
        <begin position="769"/>
        <end position="791"/>
    </location>
</feature>
<feature type="transmembrane region" description="Helical" evidence="9">
    <location>
        <begin position="803"/>
        <end position="822"/>
    </location>
</feature>
<evidence type="ECO:0000256" key="3">
    <source>
        <dbReference type="ARBA" id="ARBA00022741"/>
    </source>
</evidence>
<evidence type="ECO:0000256" key="1">
    <source>
        <dbReference type="ARBA" id="ARBA00004651"/>
    </source>
</evidence>
<protein>
    <submittedName>
        <fullName evidence="11">Cation-transporting ATPase F</fullName>
        <ecNumber evidence="11">3.6.3.-</ecNumber>
    </submittedName>
</protein>
<dbReference type="SMART" id="SM00831">
    <property type="entry name" value="Cation_ATPase_N"/>
    <property type="match status" value="1"/>
</dbReference>
<evidence type="ECO:0000256" key="7">
    <source>
        <dbReference type="ARBA" id="ARBA00023136"/>
    </source>
</evidence>
<dbReference type="InterPro" id="IPR044492">
    <property type="entry name" value="P_typ_ATPase_HD_dom"/>
</dbReference>
<name>A0ABX8EJN6_9ACTN</name>
<comment type="subcellular location">
    <subcellularLocation>
        <location evidence="1">Cell membrane</location>
        <topology evidence="1">Multi-pass membrane protein</topology>
    </subcellularLocation>
</comment>
<dbReference type="Gene3D" id="2.70.150.10">
    <property type="entry name" value="Calcium-transporting ATPase, cytoplasmic transduction domain A"/>
    <property type="match status" value="1"/>
</dbReference>
<dbReference type="SFLD" id="SFLDS00003">
    <property type="entry name" value="Haloacid_Dehalogenase"/>
    <property type="match status" value="1"/>
</dbReference>
<keyword evidence="5" id="KW-1278">Translocase</keyword>
<dbReference type="Pfam" id="PF00690">
    <property type="entry name" value="Cation_ATPase_N"/>
    <property type="match status" value="1"/>
</dbReference>
<evidence type="ECO:0000256" key="6">
    <source>
        <dbReference type="ARBA" id="ARBA00022989"/>
    </source>
</evidence>